<dbReference type="EMBL" id="NRDI02000023">
    <property type="protein sequence ID" value="KAI1508934.1"/>
    <property type="molecule type" value="Genomic_DNA"/>
</dbReference>
<evidence type="ECO:0000313" key="4">
    <source>
        <dbReference type="Proteomes" id="UP000245464"/>
    </source>
</evidence>
<accession>A0A834VRE8</accession>
<reference evidence="3" key="3">
    <citation type="journal article" date="2022" name="bioRxiv">
        <title>A global pangenome for the wheat fungal pathogen Pyrenophora tritici-repentis and prediction of effector protein structural homology.</title>
        <authorList>
            <person name="Moolhuijzen P."/>
            <person name="See P.T."/>
            <person name="Shi G."/>
            <person name="Powell H.R."/>
            <person name="Cockram J."/>
            <person name="Jorgensen L.N."/>
            <person name="Benslimane H."/>
            <person name="Strelkov S.E."/>
            <person name="Turner J."/>
            <person name="Liu Z."/>
            <person name="Moffat C.S."/>
        </authorList>
    </citation>
    <scope>NUCLEOTIDE SEQUENCE</scope>
    <source>
        <strain evidence="3">86-124</strain>
    </source>
</reference>
<reference evidence="5" key="4">
    <citation type="journal article" date="2022" name="Microb. Genom.">
        <title>A global pangenome for the wheat fungal pathogen Pyrenophora tritici-repentis and prediction of effector protein structural homology.</title>
        <authorList>
            <person name="Moolhuijzen P.M."/>
            <person name="See P.T."/>
            <person name="Shi G."/>
            <person name="Powell H.R."/>
            <person name="Cockram J."/>
            <person name="Jorgensen L.N."/>
            <person name="Benslimane H."/>
            <person name="Strelkov S.E."/>
            <person name="Turner J."/>
            <person name="Liu Z."/>
            <person name="Moffat C.S."/>
        </authorList>
    </citation>
    <scope>NUCLEOTIDE SEQUENCE [LARGE SCALE GENOMIC DNA]</scope>
</reference>
<reference evidence="3" key="2">
    <citation type="submission" date="2021-05" db="EMBL/GenBank/DDBJ databases">
        <authorList>
            <person name="Moolhuijzen P.M."/>
            <person name="Moffat C.S."/>
        </authorList>
    </citation>
    <scope>NUCLEOTIDE SEQUENCE</scope>
    <source>
        <strain evidence="3">86-124</strain>
    </source>
</reference>
<dbReference type="EMBL" id="NQIK02000002">
    <property type="protein sequence ID" value="KAF7574131.1"/>
    <property type="molecule type" value="Genomic_DNA"/>
</dbReference>
<evidence type="ECO:0000313" key="3">
    <source>
        <dbReference type="EMBL" id="KAI1508934.1"/>
    </source>
</evidence>
<comment type="caution">
    <text evidence="2">The sequence shown here is derived from an EMBL/GenBank/DDBJ whole genome shotgun (WGS) entry which is preliminary data.</text>
</comment>
<dbReference type="AlphaFoldDB" id="A0A834VRE8"/>
<name>A0A834VRE8_9PLEO</name>
<proteinExistence type="predicted"/>
<evidence type="ECO:0000256" key="1">
    <source>
        <dbReference type="SAM" id="MobiDB-lite"/>
    </source>
</evidence>
<organism evidence="2 4">
    <name type="scientific">Pyrenophora tritici-repentis</name>
    <dbReference type="NCBI Taxonomy" id="45151"/>
    <lineage>
        <taxon>Eukaryota</taxon>
        <taxon>Fungi</taxon>
        <taxon>Dikarya</taxon>
        <taxon>Ascomycota</taxon>
        <taxon>Pezizomycotina</taxon>
        <taxon>Dothideomycetes</taxon>
        <taxon>Pleosporomycetidae</taxon>
        <taxon>Pleosporales</taxon>
        <taxon>Pleosporineae</taxon>
        <taxon>Pleosporaceae</taxon>
        <taxon>Pyrenophora</taxon>
    </lineage>
</organism>
<evidence type="ECO:0000313" key="5">
    <source>
        <dbReference type="Proteomes" id="UP000249757"/>
    </source>
</evidence>
<reference evidence="2" key="1">
    <citation type="journal article" date="2018" name="BMC Genomics">
        <title>Comparative genomics of the wheat fungal pathogen Pyrenophora tritici-repentis reveals chromosomal variations and genome plasticity.</title>
        <authorList>
            <person name="Moolhuijzen P."/>
            <person name="See P.T."/>
            <person name="Hane J.K."/>
            <person name="Shi G."/>
            <person name="Liu Z."/>
            <person name="Oliver R.P."/>
            <person name="Moffat C.S."/>
        </authorList>
    </citation>
    <scope>NUCLEOTIDE SEQUENCE [LARGE SCALE GENOMIC DNA]</scope>
    <source>
        <strain evidence="2">M4</strain>
    </source>
</reference>
<dbReference type="Proteomes" id="UP000249757">
    <property type="component" value="Unassembled WGS sequence"/>
</dbReference>
<protein>
    <submittedName>
        <fullName evidence="2">Uncharacterized protein</fullName>
    </submittedName>
</protein>
<gene>
    <name evidence="3" type="ORF">Ptr86124_012233</name>
    <name evidence="2" type="ORF">PtrM4_057540</name>
</gene>
<evidence type="ECO:0000313" key="2">
    <source>
        <dbReference type="EMBL" id="KAF7574131.1"/>
    </source>
</evidence>
<sequence>MSVDSTKKSFQATGAWPMDVELEPAAQNFDAAVEAKQLSVALHSLQAQNSLLHDENDSLRAALNAKKKHQKQSCKLDLQQRNEYHGGAVFWSPRKIREARAREAVKQREDEAAQHQKTEMREPIGR</sequence>
<keyword evidence="5" id="KW-1185">Reference proteome</keyword>
<feature type="region of interest" description="Disordered" evidence="1">
    <location>
        <begin position="101"/>
        <end position="126"/>
    </location>
</feature>
<dbReference type="Proteomes" id="UP000245464">
    <property type="component" value="Chromosome 2"/>
</dbReference>